<evidence type="ECO:0000256" key="4">
    <source>
        <dbReference type="ARBA" id="ARBA00022823"/>
    </source>
</evidence>
<dbReference type="PROSITE" id="PS00189">
    <property type="entry name" value="LIPOYL"/>
    <property type="match status" value="1"/>
</dbReference>
<dbReference type="RefSeq" id="WP_101836414.1">
    <property type="nucleotide sequence ID" value="NZ_FZMO01000563.1"/>
</dbReference>
<dbReference type="SUPFAM" id="SSF52777">
    <property type="entry name" value="CoA-dependent acyltransferases"/>
    <property type="match status" value="1"/>
</dbReference>
<dbReference type="PANTHER" id="PTHR43178:SF5">
    <property type="entry name" value="LIPOAMIDE ACYLTRANSFERASE COMPONENT OF BRANCHED-CHAIN ALPHA-KETO ACID DEHYDROGENASE COMPLEX, MITOCHONDRIAL"/>
    <property type="match status" value="1"/>
</dbReference>
<feature type="compositionally biased region" description="Gly residues" evidence="7">
    <location>
        <begin position="101"/>
        <end position="112"/>
    </location>
</feature>
<dbReference type="PROSITE" id="PS50968">
    <property type="entry name" value="BIOTINYL_LIPOYL"/>
    <property type="match status" value="1"/>
</dbReference>
<evidence type="ECO:0000256" key="1">
    <source>
        <dbReference type="ARBA" id="ARBA00001938"/>
    </source>
</evidence>
<evidence type="ECO:0000259" key="8">
    <source>
        <dbReference type="PROSITE" id="PS50968"/>
    </source>
</evidence>
<feature type="domain" description="Peripheral subunit-binding (PSBD)" evidence="9">
    <location>
        <begin position="170"/>
        <end position="207"/>
    </location>
</feature>
<dbReference type="InterPro" id="IPR000089">
    <property type="entry name" value="Biotin_lipoyl"/>
</dbReference>
<evidence type="ECO:0000256" key="7">
    <source>
        <dbReference type="SAM" id="MobiDB-lite"/>
    </source>
</evidence>
<feature type="region of interest" description="Disordered" evidence="7">
    <location>
        <begin position="82"/>
        <end position="167"/>
    </location>
</feature>
<dbReference type="EMBL" id="FZMO01000563">
    <property type="protein sequence ID" value="SNQ52178.1"/>
    <property type="molecule type" value="Genomic_DNA"/>
</dbReference>
<dbReference type="Pfam" id="PF00198">
    <property type="entry name" value="2-oxoacid_dh"/>
    <property type="match status" value="1"/>
</dbReference>
<evidence type="ECO:0000256" key="3">
    <source>
        <dbReference type="ARBA" id="ARBA00022679"/>
    </source>
</evidence>
<comment type="cofactor">
    <cofactor evidence="1 6">
        <name>(R)-lipoate</name>
        <dbReference type="ChEBI" id="CHEBI:83088"/>
    </cofactor>
</comment>
<feature type="compositionally biased region" description="Pro residues" evidence="7">
    <location>
        <begin position="216"/>
        <end position="243"/>
    </location>
</feature>
<evidence type="ECO:0000256" key="5">
    <source>
        <dbReference type="ARBA" id="ARBA00023315"/>
    </source>
</evidence>
<protein>
    <recommendedName>
        <fullName evidence="6">Dihydrolipoamide acetyltransferase component of pyruvate dehydrogenase complex</fullName>
        <ecNumber evidence="6">2.3.1.-</ecNumber>
    </recommendedName>
</protein>
<dbReference type="Pfam" id="PF00364">
    <property type="entry name" value="Biotin_lipoyl"/>
    <property type="match status" value="1"/>
</dbReference>
<keyword evidence="5 6" id="KW-0012">Acyltransferase</keyword>
<comment type="similarity">
    <text evidence="2 6">Belongs to the 2-oxoacid dehydrogenase family.</text>
</comment>
<dbReference type="SUPFAM" id="SSF51230">
    <property type="entry name" value="Single hybrid motif"/>
    <property type="match status" value="1"/>
</dbReference>
<feature type="region of interest" description="Disordered" evidence="7">
    <location>
        <begin position="193"/>
        <end position="251"/>
    </location>
</feature>
<proteinExistence type="inferred from homology"/>
<dbReference type="Gene3D" id="4.10.320.10">
    <property type="entry name" value="E3-binding domain"/>
    <property type="match status" value="1"/>
</dbReference>
<gene>
    <name evidence="10" type="ORF">FRACA_940019</name>
</gene>
<reference evidence="10 11" key="1">
    <citation type="submission" date="2017-06" db="EMBL/GenBank/DDBJ databases">
        <authorList>
            <person name="Kim H.J."/>
            <person name="Triplett B.A."/>
        </authorList>
    </citation>
    <scope>NUCLEOTIDE SEQUENCE [LARGE SCALE GENOMIC DNA]</scope>
    <source>
        <strain evidence="10">FRACA_ARgP5</strain>
    </source>
</reference>
<evidence type="ECO:0000313" key="11">
    <source>
        <dbReference type="Proteomes" id="UP000234331"/>
    </source>
</evidence>
<dbReference type="EC" id="2.3.1.-" evidence="6"/>
<dbReference type="GO" id="GO:0031405">
    <property type="term" value="F:lipoic acid binding"/>
    <property type="evidence" value="ECO:0007669"/>
    <property type="project" value="TreeGrafter"/>
</dbReference>
<keyword evidence="10" id="KW-0670">Pyruvate</keyword>
<feature type="compositionally biased region" description="Low complexity" evidence="7">
    <location>
        <begin position="155"/>
        <end position="167"/>
    </location>
</feature>
<dbReference type="FunFam" id="3.30.559.10:FF:000007">
    <property type="entry name" value="Dihydrolipoamide acetyltransferase component of pyruvate dehydrogenase complex"/>
    <property type="match status" value="1"/>
</dbReference>
<keyword evidence="4 6" id="KW-0450">Lipoyl</keyword>
<name>A0A2I2L2Q1_9ACTN</name>
<dbReference type="InterPro" id="IPR050743">
    <property type="entry name" value="2-oxoacid_DH_E2_comp"/>
</dbReference>
<dbReference type="GO" id="GO:0005737">
    <property type="term" value="C:cytoplasm"/>
    <property type="evidence" value="ECO:0007669"/>
    <property type="project" value="TreeGrafter"/>
</dbReference>
<keyword evidence="3 6" id="KW-0808">Transferase</keyword>
<dbReference type="Pfam" id="PF02817">
    <property type="entry name" value="E3_binding"/>
    <property type="match status" value="1"/>
</dbReference>
<dbReference type="Gene3D" id="2.40.50.100">
    <property type="match status" value="1"/>
</dbReference>
<evidence type="ECO:0000313" key="10">
    <source>
        <dbReference type="EMBL" id="SNQ52178.1"/>
    </source>
</evidence>
<accession>A0A2I2L2Q1</accession>
<dbReference type="AlphaFoldDB" id="A0A2I2L2Q1"/>
<dbReference type="Gene3D" id="3.30.559.10">
    <property type="entry name" value="Chloramphenicol acetyltransferase-like domain"/>
    <property type="match status" value="1"/>
</dbReference>
<dbReference type="SUPFAM" id="SSF47005">
    <property type="entry name" value="Peripheral subunit-binding domain of 2-oxo acid dehydrogenase complex"/>
    <property type="match status" value="1"/>
</dbReference>
<dbReference type="InterPro" id="IPR036625">
    <property type="entry name" value="E3-bd_dom_sf"/>
</dbReference>
<evidence type="ECO:0000256" key="6">
    <source>
        <dbReference type="RuleBase" id="RU003423"/>
    </source>
</evidence>
<dbReference type="Proteomes" id="UP000234331">
    <property type="component" value="Unassembled WGS sequence"/>
</dbReference>
<sequence>MTQREFRLPDLGEGLTDADIVRWLVQVGDAITVNQPLVEVETAKAVVEIPSPFAGVLVGRHAEEGTTLPVGAPLLTIRTADADGPAQDASPGGQPGSSAGRSGGARDGGGDGGRGDGGRGDGGRGDGGDGGGERVPVLVGYGPRAHQPRRRSPRRAPVAPRAAGSAAAVLAKPPVRKLARDLGVDLAAIVGTGPNGTISRTDVEAAPRVGGRPAPAGAPSPRPGTPLPPVPPATSPAPAPARPAAPGGTGLVGQIPADATYATASGTWHVPVVGVRRMMAQSMVASVAAAPHVTEFLSADASATMAARARISALPEFAGVKVTPLLFVARALLVAIRRHPMINSRWVEDGGAGRAEIQVAERVNLGIAVAGPRGLVVPHIPDADRLDLVTLARELASLTEDARADRLPPARLRGASITITNVGVLGVDIGTPILNPPEAAILALGSIRPAPWVHEGEITARTVAQLALSFDHRIVDGQLGAAVLADVGAMLTDPTLTLAWS</sequence>
<feature type="compositionally biased region" description="Basic and acidic residues" evidence="7">
    <location>
        <begin position="113"/>
        <end position="127"/>
    </location>
</feature>
<dbReference type="InterPro" id="IPR003016">
    <property type="entry name" value="2-oxoA_DH_lipoyl-BS"/>
</dbReference>
<dbReference type="OrthoDB" id="9805770at2"/>
<dbReference type="InterPro" id="IPR011053">
    <property type="entry name" value="Single_hybrid_motif"/>
</dbReference>
<feature type="compositionally biased region" description="Low complexity" evidence="7">
    <location>
        <begin position="206"/>
        <end position="215"/>
    </location>
</feature>
<dbReference type="InterPro" id="IPR004167">
    <property type="entry name" value="PSBD"/>
</dbReference>
<dbReference type="GO" id="GO:0016407">
    <property type="term" value="F:acetyltransferase activity"/>
    <property type="evidence" value="ECO:0007669"/>
    <property type="project" value="TreeGrafter"/>
</dbReference>
<dbReference type="InterPro" id="IPR001078">
    <property type="entry name" value="2-oxoacid_DH_actylTfrase"/>
</dbReference>
<organism evidence="10 11">
    <name type="scientific">Frankia canadensis</name>
    <dbReference type="NCBI Taxonomy" id="1836972"/>
    <lineage>
        <taxon>Bacteria</taxon>
        <taxon>Bacillati</taxon>
        <taxon>Actinomycetota</taxon>
        <taxon>Actinomycetes</taxon>
        <taxon>Frankiales</taxon>
        <taxon>Frankiaceae</taxon>
        <taxon>Frankia</taxon>
    </lineage>
</organism>
<dbReference type="PANTHER" id="PTHR43178">
    <property type="entry name" value="DIHYDROLIPOAMIDE ACETYLTRANSFERASE COMPONENT OF PYRUVATE DEHYDROGENASE COMPLEX"/>
    <property type="match status" value="1"/>
</dbReference>
<dbReference type="CDD" id="cd06849">
    <property type="entry name" value="lipoyl_domain"/>
    <property type="match status" value="1"/>
</dbReference>
<feature type="compositionally biased region" description="Low complexity" evidence="7">
    <location>
        <begin position="87"/>
        <end position="100"/>
    </location>
</feature>
<evidence type="ECO:0000259" key="9">
    <source>
        <dbReference type="PROSITE" id="PS51826"/>
    </source>
</evidence>
<feature type="domain" description="Lipoyl-binding" evidence="8">
    <location>
        <begin position="3"/>
        <end position="78"/>
    </location>
</feature>
<dbReference type="PROSITE" id="PS51826">
    <property type="entry name" value="PSBD"/>
    <property type="match status" value="1"/>
</dbReference>
<keyword evidence="11" id="KW-1185">Reference proteome</keyword>
<dbReference type="InterPro" id="IPR023213">
    <property type="entry name" value="CAT-like_dom_sf"/>
</dbReference>
<evidence type="ECO:0000256" key="2">
    <source>
        <dbReference type="ARBA" id="ARBA00007317"/>
    </source>
</evidence>